<dbReference type="Proteomes" id="UP000230052">
    <property type="component" value="Unassembled WGS sequence"/>
</dbReference>
<evidence type="ECO:0000256" key="3">
    <source>
        <dbReference type="ARBA" id="ARBA00022490"/>
    </source>
</evidence>
<dbReference type="InterPro" id="IPR046886">
    <property type="entry name" value="RsmE_MTase_dom"/>
</dbReference>
<dbReference type="EMBL" id="PEWV01000061">
    <property type="protein sequence ID" value="PIU41324.1"/>
    <property type="molecule type" value="Genomic_DNA"/>
</dbReference>
<dbReference type="PIRSF" id="PIRSF015601">
    <property type="entry name" value="MTase_slr0722"/>
    <property type="match status" value="1"/>
</dbReference>
<keyword evidence="5 10" id="KW-0489">Methyltransferase</keyword>
<comment type="function">
    <text evidence="8 10">Specifically methylates the N3 position of the uracil ring of uridine 1498 (m3U1498) in 16S rRNA. Acts on the fully assembled 30S ribosomal subunit.</text>
</comment>
<comment type="caution">
    <text evidence="13">The sequence shown here is derived from an EMBL/GenBank/DDBJ whole genome shotgun (WGS) entry which is preliminary data.</text>
</comment>
<name>A0A2J0KVG6_9BACT</name>
<dbReference type="Pfam" id="PF20260">
    <property type="entry name" value="PUA_4"/>
    <property type="match status" value="1"/>
</dbReference>
<comment type="subcellular location">
    <subcellularLocation>
        <location evidence="1 10">Cytoplasm</location>
    </subcellularLocation>
</comment>
<gene>
    <name evidence="13" type="ORF">COS99_06055</name>
</gene>
<evidence type="ECO:0000259" key="11">
    <source>
        <dbReference type="Pfam" id="PF04452"/>
    </source>
</evidence>
<evidence type="ECO:0000256" key="10">
    <source>
        <dbReference type="PIRNR" id="PIRNR015601"/>
    </source>
</evidence>
<comment type="catalytic activity">
    <reaction evidence="9 10">
        <text>uridine(1498) in 16S rRNA + S-adenosyl-L-methionine = N(3)-methyluridine(1498) in 16S rRNA + S-adenosyl-L-homocysteine + H(+)</text>
        <dbReference type="Rhea" id="RHEA:42920"/>
        <dbReference type="Rhea" id="RHEA-COMP:10283"/>
        <dbReference type="Rhea" id="RHEA-COMP:10284"/>
        <dbReference type="ChEBI" id="CHEBI:15378"/>
        <dbReference type="ChEBI" id="CHEBI:57856"/>
        <dbReference type="ChEBI" id="CHEBI:59789"/>
        <dbReference type="ChEBI" id="CHEBI:65315"/>
        <dbReference type="ChEBI" id="CHEBI:74502"/>
        <dbReference type="EC" id="2.1.1.193"/>
    </reaction>
</comment>
<dbReference type="InterPro" id="IPR029028">
    <property type="entry name" value="Alpha/beta_knot_MTases"/>
</dbReference>
<dbReference type="InterPro" id="IPR006700">
    <property type="entry name" value="RsmE"/>
</dbReference>
<dbReference type="InterPro" id="IPR029026">
    <property type="entry name" value="tRNA_m1G_MTases_N"/>
</dbReference>
<evidence type="ECO:0000256" key="5">
    <source>
        <dbReference type="ARBA" id="ARBA00022603"/>
    </source>
</evidence>
<dbReference type="PANTHER" id="PTHR30027">
    <property type="entry name" value="RIBOSOMAL RNA SMALL SUBUNIT METHYLTRANSFERASE E"/>
    <property type="match status" value="1"/>
</dbReference>
<dbReference type="SUPFAM" id="SSF88697">
    <property type="entry name" value="PUA domain-like"/>
    <property type="match status" value="1"/>
</dbReference>
<accession>A0A2J0KVG6</accession>
<keyword evidence="7 10" id="KW-0949">S-adenosyl-L-methionine</keyword>
<sequence>MSRFYISPSSVKGKEIHVSGEEAHHILDVMRLKKGDHIITFDGEGKEYEGNIKNITQGGVLVEINDTKTLRAEENISITLAQSIPKNAKIDFIIEKATELGVGTVIPMSSARTIVKIDDKNKGSKRERWQRIAVAASKQCGRLETPEIEDLVTFPEVVKRIRNYDLALVACLGKETKNIKEVITKFKKRNLIIFIGPEGDFTKEEIEAAKKEGAELISLGERVLRVDTAAINILSILQYELG</sequence>
<dbReference type="NCBIfam" id="TIGR00046">
    <property type="entry name" value="RsmE family RNA methyltransferase"/>
    <property type="match status" value="1"/>
</dbReference>
<evidence type="ECO:0000256" key="9">
    <source>
        <dbReference type="ARBA" id="ARBA00047944"/>
    </source>
</evidence>
<evidence type="ECO:0000259" key="12">
    <source>
        <dbReference type="Pfam" id="PF20260"/>
    </source>
</evidence>
<dbReference type="Gene3D" id="3.40.1280.10">
    <property type="match status" value="1"/>
</dbReference>
<comment type="similarity">
    <text evidence="2 10">Belongs to the RNA methyltransferase RsmE family.</text>
</comment>
<dbReference type="InterPro" id="IPR015947">
    <property type="entry name" value="PUA-like_sf"/>
</dbReference>
<feature type="domain" description="Ribosomal RNA small subunit methyltransferase E PUA-like" evidence="12">
    <location>
        <begin position="19"/>
        <end position="64"/>
    </location>
</feature>
<keyword evidence="3 10" id="KW-0963">Cytoplasm</keyword>
<reference evidence="13 14" key="1">
    <citation type="submission" date="2017-09" db="EMBL/GenBank/DDBJ databases">
        <title>Depth-based differentiation of microbial function through sediment-hosted aquifers and enrichment of novel symbionts in the deep terrestrial subsurface.</title>
        <authorList>
            <person name="Probst A.J."/>
            <person name="Ladd B."/>
            <person name="Jarett J.K."/>
            <person name="Geller-Mcgrath D.E."/>
            <person name="Sieber C.M."/>
            <person name="Emerson J.B."/>
            <person name="Anantharaman K."/>
            <person name="Thomas B.C."/>
            <person name="Malmstrom R."/>
            <person name="Stieglmeier M."/>
            <person name="Klingl A."/>
            <person name="Woyke T."/>
            <person name="Ryan C.M."/>
            <person name="Banfield J.F."/>
        </authorList>
    </citation>
    <scope>NUCLEOTIDE SEQUENCE [LARGE SCALE GENOMIC DNA]</scope>
    <source>
        <strain evidence="13">CG07_land_8_20_14_0_80_42_15</strain>
    </source>
</reference>
<organism evidence="13 14">
    <name type="scientific">Candidatus Aquitaenariimonas noxiae</name>
    <dbReference type="NCBI Taxonomy" id="1974741"/>
    <lineage>
        <taxon>Bacteria</taxon>
        <taxon>Pseudomonadati</taxon>
        <taxon>Candidatus Omnitrophota</taxon>
        <taxon>Candidatus Aquitaenariimonas</taxon>
    </lineage>
</organism>
<protein>
    <recommendedName>
        <fullName evidence="10">Ribosomal RNA small subunit methyltransferase E</fullName>
        <ecNumber evidence="10">2.1.1.193</ecNumber>
    </recommendedName>
</protein>
<evidence type="ECO:0000313" key="14">
    <source>
        <dbReference type="Proteomes" id="UP000230052"/>
    </source>
</evidence>
<evidence type="ECO:0000256" key="6">
    <source>
        <dbReference type="ARBA" id="ARBA00022679"/>
    </source>
</evidence>
<dbReference type="InterPro" id="IPR046887">
    <property type="entry name" value="RsmE_PUA-like"/>
</dbReference>
<evidence type="ECO:0000313" key="13">
    <source>
        <dbReference type="EMBL" id="PIU41324.1"/>
    </source>
</evidence>
<evidence type="ECO:0000256" key="7">
    <source>
        <dbReference type="ARBA" id="ARBA00022691"/>
    </source>
</evidence>
<dbReference type="AlphaFoldDB" id="A0A2J0KVG6"/>
<keyword evidence="4 10" id="KW-0698">rRNA processing</keyword>
<dbReference type="Pfam" id="PF04452">
    <property type="entry name" value="Methyltrans_RNA"/>
    <property type="match status" value="1"/>
</dbReference>
<dbReference type="GO" id="GO:0005737">
    <property type="term" value="C:cytoplasm"/>
    <property type="evidence" value="ECO:0007669"/>
    <property type="project" value="UniProtKB-SubCell"/>
</dbReference>
<dbReference type="PANTHER" id="PTHR30027:SF3">
    <property type="entry name" value="16S RRNA (URACIL(1498)-N(3))-METHYLTRANSFERASE"/>
    <property type="match status" value="1"/>
</dbReference>
<dbReference type="CDD" id="cd18084">
    <property type="entry name" value="RsmE-like"/>
    <property type="match status" value="1"/>
</dbReference>
<proteinExistence type="inferred from homology"/>
<dbReference type="GO" id="GO:0070042">
    <property type="term" value="F:rRNA (uridine-N3-)-methyltransferase activity"/>
    <property type="evidence" value="ECO:0007669"/>
    <property type="project" value="TreeGrafter"/>
</dbReference>
<evidence type="ECO:0000256" key="8">
    <source>
        <dbReference type="ARBA" id="ARBA00025699"/>
    </source>
</evidence>
<dbReference type="SUPFAM" id="SSF75217">
    <property type="entry name" value="alpha/beta knot"/>
    <property type="match status" value="1"/>
</dbReference>
<dbReference type="EC" id="2.1.1.193" evidence="10"/>
<dbReference type="GO" id="GO:0070475">
    <property type="term" value="P:rRNA base methylation"/>
    <property type="evidence" value="ECO:0007669"/>
    <property type="project" value="TreeGrafter"/>
</dbReference>
<evidence type="ECO:0000256" key="1">
    <source>
        <dbReference type="ARBA" id="ARBA00004496"/>
    </source>
</evidence>
<feature type="domain" description="Ribosomal RNA small subunit methyltransferase E methyltransferase" evidence="11">
    <location>
        <begin position="73"/>
        <end position="238"/>
    </location>
</feature>
<dbReference type="NCBIfam" id="NF008692">
    <property type="entry name" value="PRK11713.1-5"/>
    <property type="match status" value="1"/>
</dbReference>
<evidence type="ECO:0000256" key="4">
    <source>
        <dbReference type="ARBA" id="ARBA00022552"/>
    </source>
</evidence>
<evidence type="ECO:0000256" key="2">
    <source>
        <dbReference type="ARBA" id="ARBA00005528"/>
    </source>
</evidence>
<keyword evidence="6 10" id="KW-0808">Transferase</keyword>